<organism evidence="2 3">
    <name type="scientific">Periplaneta americana</name>
    <name type="common">American cockroach</name>
    <name type="synonym">Blatta americana</name>
    <dbReference type="NCBI Taxonomy" id="6978"/>
    <lineage>
        <taxon>Eukaryota</taxon>
        <taxon>Metazoa</taxon>
        <taxon>Ecdysozoa</taxon>
        <taxon>Arthropoda</taxon>
        <taxon>Hexapoda</taxon>
        <taxon>Insecta</taxon>
        <taxon>Pterygota</taxon>
        <taxon>Neoptera</taxon>
        <taxon>Polyneoptera</taxon>
        <taxon>Dictyoptera</taxon>
        <taxon>Blattodea</taxon>
        <taxon>Blattoidea</taxon>
        <taxon>Blattidae</taxon>
        <taxon>Blattinae</taxon>
        <taxon>Periplaneta</taxon>
    </lineage>
</organism>
<sequence length="124" mass="14215">MQELDHDSDTEQEVDDKDEQEDEADSPDSGPVVEDSFVGRTTVSSGVRNLHLQIGRCKFREYMPKKLARYGLKVMCMTDARTSYFHKAYMTSEKGKRFRLRHTKSRGEKSGHTHPSSNQTSQTN</sequence>
<feature type="region of interest" description="Disordered" evidence="1">
    <location>
        <begin position="1"/>
        <end position="40"/>
    </location>
</feature>
<evidence type="ECO:0000313" key="2">
    <source>
        <dbReference type="EMBL" id="KAJ4430486.1"/>
    </source>
</evidence>
<accession>A0ABQ8S9B9</accession>
<dbReference type="EMBL" id="JAJSOF020000033">
    <property type="protein sequence ID" value="KAJ4430486.1"/>
    <property type="molecule type" value="Genomic_DNA"/>
</dbReference>
<evidence type="ECO:0008006" key="4">
    <source>
        <dbReference type="Google" id="ProtNLM"/>
    </source>
</evidence>
<reference evidence="2 3" key="1">
    <citation type="journal article" date="2022" name="Allergy">
        <title>Genome assembly and annotation of Periplaneta americana reveal a comprehensive cockroach allergen profile.</title>
        <authorList>
            <person name="Wang L."/>
            <person name="Xiong Q."/>
            <person name="Saelim N."/>
            <person name="Wang L."/>
            <person name="Nong W."/>
            <person name="Wan A.T."/>
            <person name="Shi M."/>
            <person name="Liu X."/>
            <person name="Cao Q."/>
            <person name="Hui J.H.L."/>
            <person name="Sookrung N."/>
            <person name="Leung T.F."/>
            <person name="Tungtrongchitr A."/>
            <person name="Tsui S.K.W."/>
        </authorList>
    </citation>
    <scope>NUCLEOTIDE SEQUENCE [LARGE SCALE GENOMIC DNA]</scope>
    <source>
        <strain evidence="2">PWHHKU_190912</strain>
    </source>
</reference>
<gene>
    <name evidence="2" type="ORF">ANN_22702</name>
</gene>
<dbReference type="Proteomes" id="UP001148838">
    <property type="component" value="Unassembled WGS sequence"/>
</dbReference>
<feature type="region of interest" description="Disordered" evidence="1">
    <location>
        <begin position="95"/>
        <end position="124"/>
    </location>
</feature>
<proteinExistence type="predicted"/>
<protein>
    <recommendedName>
        <fullName evidence="4">PiggyBac transposable element-derived protein domain-containing protein</fullName>
    </recommendedName>
</protein>
<comment type="caution">
    <text evidence="2">The sequence shown here is derived from an EMBL/GenBank/DDBJ whole genome shotgun (WGS) entry which is preliminary data.</text>
</comment>
<feature type="compositionally biased region" description="Acidic residues" evidence="1">
    <location>
        <begin position="10"/>
        <end position="26"/>
    </location>
</feature>
<feature type="compositionally biased region" description="Polar residues" evidence="1">
    <location>
        <begin position="113"/>
        <end position="124"/>
    </location>
</feature>
<evidence type="ECO:0000313" key="3">
    <source>
        <dbReference type="Proteomes" id="UP001148838"/>
    </source>
</evidence>
<keyword evidence="3" id="KW-1185">Reference proteome</keyword>
<evidence type="ECO:0000256" key="1">
    <source>
        <dbReference type="SAM" id="MobiDB-lite"/>
    </source>
</evidence>
<name>A0ABQ8S9B9_PERAM</name>